<dbReference type="EnsemblPlants" id="evm.model.ctgX112.2">
    <property type="protein sequence ID" value="cds.evm.model.ctgX112.2"/>
    <property type="gene ID" value="evm.TU.ctgX112.2"/>
</dbReference>
<evidence type="ECO:0000313" key="2">
    <source>
        <dbReference type="Proteomes" id="UP000596661"/>
    </source>
</evidence>
<evidence type="ECO:0000313" key="1">
    <source>
        <dbReference type="EnsemblPlants" id="cds.evm.model.ctgX112.2"/>
    </source>
</evidence>
<keyword evidence="2" id="KW-1185">Reference proteome</keyword>
<accession>A0A803QRI4</accession>
<reference evidence="1" key="1">
    <citation type="submission" date="2021-03" db="UniProtKB">
        <authorList>
            <consortium name="EnsemblPlants"/>
        </authorList>
    </citation>
    <scope>IDENTIFICATION</scope>
</reference>
<dbReference type="Gramene" id="evm.model.ctgX112.2">
    <property type="protein sequence ID" value="cds.evm.model.ctgX112.2"/>
    <property type="gene ID" value="evm.TU.ctgX112.2"/>
</dbReference>
<sequence length="107" mass="11186">GFSPWSRPQIRTLTTVLSKLRINIRNPISGPSGVPFLCHCQKWVLGSSSKLFLSPAFVLSLISARSASALCGLAAPVGLCLSKSQVPIQISSPDSGFGSKCLVLSGS</sequence>
<proteinExistence type="predicted"/>
<name>A0A803QRI4_CANSA</name>
<organism evidence="1 2">
    <name type="scientific">Cannabis sativa</name>
    <name type="common">Hemp</name>
    <name type="synonym">Marijuana</name>
    <dbReference type="NCBI Taxonomy" id="3483"/>
    <lineage>
        <taxon>Eukaryota</taxon>
        <taxon>Viridiplantae</taxon>
        <taxon>Streptophyta</taxon>
        <taxon>Embryophyta</taxon>
        <taxon>Tracheophyta</taxon>
        <taxon>Spermatophyta</taxon>
        <taxon>Magnoliopsida</taxon>
        <taxon>eudicotyledons</taxon>
        <taxon>Gunneridae</taxon>
        <taxon>Pentapetalae</taxon>
        <taxon>rosids</taxon>
        <taxon>fabids</taxon>
        <taxon>Rosales</taxon>
        <taxon>Cannabaceae</taxon>
        <taxon>Cannabis</taxon>
    </lineage>
</organism>
<protein>
    <submittedName>
        <fullName evidence="1">Uncharacterized protein</fullName>
    </submittedName>
</protein>
<dbReference type="Proteomes" id="UP000596661">
    <property type="component" value="Unassembled WGS sequence"/>
</dbReference>
<dbReference type="AlphaFoldDB" id="A0A803QRI4"/>